<evidence type="ECO:0000256" key="10">
    <source>
        <dbReference type="ARBA" id="ARBA00022946"/>
    </source>
</evidence>
<dbReference type="EMBL" id="JAMFTS010000001">
    <property type="protein sequence ID" value="KAJ4802063.1"/>
    <property type="molecule type" value="Genomic_DNA"/>
</dbReference>
<dbReference type="HAMAP" id="MF_01217">
    <property type="entry name" value="Acyl_carrier"/>
    <property type="match status" value="1"/>
</dbReference>
<comment type="similarity">
    <text evidence="3">Belongs to the acyl carrier protein (ACP) family.</text>
</comment>
<evidence type="ECO:0000256" key="13">
    <source>
        <dbReference type="RuleBase" id="RU000722"/>
    </source>
</evidence>
<dbReference type="GO" id="GO:0007165">
    <property type="term" value="P:signal transduction"/>
    <property type="evidence" value="ECO:0007669"/>
    <property type="project" value="InterPro"/>
</dbReference>
<dbReference type="InterPro" id="IPR006162">
    <property type="entry name" value="Ppantetheine_attach_site"/>
</dbReference>
<keyword evidence="11" id="KW-0443">Lipid metabolism</keyword>
<keyword evidence="10" id="KW-0809">Transit peptide</keyword>
<evidence type="ECO:0000256" key="8">
    <source>
        <dbReference type="ARBA" id="ARBA00022640"/>
    </source>
</evidence>
<name>A0AAV8G8P9_9POAL</name>
<dbReference type="InterPro" id="IPR020806">
    <property type="entry name" value="PKS_PP-bd"/>
</dbReference>
<keyword evidence="5 13" id="KW-0444">Lipid biosynthesis</keyword>
<dbReference type="GO" id="GO:0031177">
    <property type="term" value="F:phosphopantetheine binding"/>
    <property type="evidence" value="ECO:0007669"/>
    <property type="project" value="InterPro"/>
</dbReference>
<dbReference type="SMART" id="SM00823">
    <property type="entry name" value="PKS_PP"/>
    <property type="match status" value="1"/>
</dbReference>
<dbReference type="PROSITE" id="PS00012">
    <property type="entry name" value="PHOSPHOPANTETHEINE"/>
    <property type="match status" value="1"/>
</dbReference>
<evidence type="ECO:0000256" key="9">
    <source>
        <dbReference type="ARBA" id="ARBA00022832"/>
    </source>
</evidence>
<evidence type="ECO:0000313" key="16">
    <source>
        <dbReference type="Proteomes" id="UP001140206"/>
    </source>
</evidence>
<dbReference type="InterPro" id="IPR036736">
    <property type="entry name" value="ACP-like_sf"/>
</dbReference>
<keyword evidence="16" id="KW-1185">Reference proteome</keyword>
<evidence type="ECO:0000256" key="6">
    <source>
        <dbReference type="ARBA" id="ARBA00022528"/>
    </source>
</evidence>
<dbReference type="InterPro" id="IPR011989">
    <property type="entry name" value="ARM-like"/>
</dbReference>
<dbReference type="Pfam" id="PF00550">
    <property type="entry name" value="PP-binding"/>
    <property type="match status" value="1"/>
</dbReference>
<keyword evidence="4 13" id="KW-0596">Phosphopantetheine</keyword>
<dbReference type="PANTHER" id="PTHR46153">
    <property type="entry name" value="ACYL CARRIER PROTEIN"/>
    <property type="match status" value="1"/>
</dbReference>
<dbReference type="GO" id="GO:0019888">
    <property type="term" value="F:protein phosphatase regulator activity"/>
    <property type="evidence" value="ECO:0007669"/>
    <property type="project" value="InterPro"/>
</dbReference>
<reference evidence="15" key="1">
    <citation type="submission" date="2022-08" db="EMBL/GenBank/DDBJ databases">
        <authorList>
            <person name="Marques A."/>
        </authorList>
    </citation>
    <scope>NUCLEOTIDE SEQUENCE</scope>
    <source>
        <strain evidence="15">RhyPub2mFocal</strain>
        <tissue evidence="15">Leaves</tissue>
    </source>
</reference>
<keyword evidence="8" id="KW-0934">Plastid</keyword>
<evidence type="ECO:0000256" key="11">
    <source>
        <dbReference type="ARBA" id="ARBA00023098"/>
    </source>
</evidence>
<evidence type="ECO:0000313" key="15">
    <source>
        <dbReference type="EMBL" id="KAJ4802063.1"/>
    </source>
</evidence>
<dbReference type="InterPro" id="IPR009081">
    <property type="entry name" value="PP-bd_ACP"/>
</dbReference>
<gene>
    <name evidence="15" type="ORF">LUZ62_014629</name>
</gene>
<dbReference type="InterPro" id="IPR016024">
    <property type="entry name" value="ARM-type_fold"/>
</dbReference>
<dbReference type="AlphaFoldDB" id="A0AAV8G8P9"/>
<evidence type="ECO:0000256" key="5">
    <source>
        <dbReference type="ARBA" id="ARBA00022516"/>
    </source>
</evidence>
<evidence type="ECO:0000256" key="3">
    <source>
        <dbReference type="ARBA" id="ARBA00010930"/>
    </source>
</evidence>
<dbReference type="PROSITE" id="PS50075">
    <property type="entry name" value="CARRIER"/>
    <property type="match status" value="1"/>
</dbReference>
<evidence type="ECO:0000259" key="14">
    <source>
        <dbReference type="PROSITE" id="PS50075"/>
    </source>
</evidence>
<keyword evidence="9" id="KW-0276">Fatty acid metabolism</keyword>
<keyword evidence="6" id="KW-0150">Chloroplast</keyword>
<comment type="function">
    <text evidence="1 13">Carrier of the growing fatty acid chain in fatty acid biosynthesis.</text>
</comment>
<comment type="caution">
    <text evidence="15">The sequence shown here is derived from an EMBL/GenBank/DDBJ whole genome shotgun (WGS) entry which is preliminary data.</text>
</comment>
<organism evidence="15 16">
    <name type="scientific">Rhynchospora pubera</name>
    <dbReference type="NCBI Taxonomy" id="906938"/>
    <lineage>
        <taxon>Eukaryota</taxon>
        <taxon>Viridiplantae</taxon>
        <taxon>Streptophyta</taxon>
        <taxon>Embryophyta</taxon>
        <taxon>Tracheophyta</taxon>
        <taxon>Spermatophyta</taxon>
        <taxon>Magnoliopsida</taxon>
        <taxon>Liliopsida</taxon>
        <taxon>Poales</taxon>
        <taxon>Cyperaceae</taxon>
        <taxon>Cyperoideae</taxon>
        <taxon>Rhynchosporeae</taxon>
        <taxon>Rhynchospora</taxon>
    </lineage>
</organism>
<dbReference type="SUPFAM" id="SSF47336">
    <property type="entry name" value="ACP-like"/>
    <property type="match status" value="1"/>
</dbReference>
<evidence type="ECO:0000256" key="12">
    <source>
        <dbReference type="ARBA" id="ARBA00023160"/>
    </source>
</evidence>
<keyword evidence="12 13" id="KW-0275">Fatty acid biosynthesis</keyword>
<protein>
    <recommendedName>
        <fullName evidence="13">Acyl carrier protein</fullName>
    </recommendedName>
</protein>
<accession>A0AAV8G8P9</accession>
<dbReference type="Pfam" id="PF01603">
    <property type="entry name" value="B56"/>
    <property type="match status" value="1"/>
</dbReference>
<dbReference type="GO" id="GO:0000036">
    <property type="term" value="F:acyl carrier activity"/>
    <property type="evidence" value="ECO:0007669"/>
    <property type="project" value="InterPro"/>
</dbReference>
<keyword evidence="7" id="KW-0597">Phosphoprotein</keyword>
<evidence type="ECO:0000256" key="1">
    <source>
        <dbReference type="ARBA" id="ARBA00003180"/>
    </source>
</evidence>
<sequence length="221" mass="23980">MIIVPVADRALFLWNKNNDHIVSLIAQNRAVIFPIIFQALEKDIQSHWNQAVHALTANVLSLWRSSLLSLSQHLNFSSLNIQNLAAAAMAMASVTGTGSAPLLLLKPTKATNGINSVSFSLFTQKRRTTFPSLSFSCAAAQKETVDKVCEIVRKQLALSDDTAVTGDSEFSKLGADSLDTVEIVMGLEEHFEISVDEGSAQDIKTVHDAAQMIEQLKAKSG</sequence>
<dbReference type="Gene3D" id="1.10.1200.10">
    <property type="entry name" value="ACP-like"/>
    <property type="match status" value="1"/>
</dbReference>
<dbReference type="InterPro" id="IPR002554">
    <property type="entry name" value="PP2A_B56"/>
</dbReference>
<dbReference type="GO" id="GO:0000159">
    <property type="term" value="C:protein phosphatase type 2A complex"/>
    <property type="evidence" value="ECO:0007669"/>
    <property type="project" value="InterPro"/>
</dbReference>
<proteinExistence type="inferred from homology"/>
<feature type="domain" description="Carrier" evidence="14">
    <location>
        <begin position="142"/>
        <end position="217"/>
    </location>
</feature>
<dbReference type="InterPro" id="IPR044813">
    <property type="entry name" value="ACP_chloroplastic"/>
</dbReference>
<evidence type="ECO:0000256" key="2">
    <source>
        <dbReference type="ARBA" id="ARBA00004229"/>
    </source>
</evidence>
<dbReference type="SUPFAM" id="SSF48371">
    <property type="entry name" value="ARM repeat"/>
    <property type="match status" value="1"/>
</dbReference>
<dbReference type="Proteomes" id="UP001140206">
    <property type="component" value="Chromosome 1"/>
</dbReference>
<evidence type="ECO:0000256" key="4">
    <source>
        <dbReference type="ARBA" id="ARBA00022450"/>
    </source>
</evidence>
<dbReference type="GO" id="GO:0009507">
    <property type="term" value="C:chloroplast"/>
    <property type="evidence" value="ECO:0007669"/>
    <property type="project" value="UniProtKB-SubCell"/>
</dbReference>
<comment type="subcellular location">
    <subcellularLocation>
        <location evidence="2">Plastid</location>
        <location evidence="2">Chloroplast</location>
    </subcellularLocation>
</comment>
<dbReference type="PANTHER" id="PTHR46153:SF20">
    <property type="entry name" value="ACYL CARRIER PROTEIN 2, CHLOROPLASTIC-RELATED"/>
    <property type="match status" value="1"/>
</dbReference>
<dbReference type="InterPro" id="IPR003231">
    <property type="entry name" value="ACP"/>
</dbReference>
<dbReference type="Gene3D" id="1.25.10.10">
    <property type="entry name" value="Leucine-rich Repeat Variant"/>
    <property type="match status" value="1"/>
</dbReference>
<evidence type="ECO:0000256" key="7">
    <source>
        <dbReference type="ARBA" id="ARBA00022553"/>
    </source>
</evidence>